<evidence type="ECO:0000313" key="2">
    <source>
        <dbReference type="Proteomes" id="UP000032142"/>
    </source>
</evidence>
<evidence type="ECO:0000313" key="1">
    <source>
        <dbReference type="EMBL" id="KHG22314.1"/>
    </source>
</evidence>
<protein>
    <submittedName>
        <fullName evidence="1">Uncharacterized protein</fullName>
    </submittedName>
</protein>
<sequence>MLMRGYHLLMSQAMNSTVVNDTTYCKVIYLTHQLSVPYLFELRLLLISKYTSHAYIVRHPLMI</sequence>
<accession>A0A0B0PD04</accession>
<dbReference type="AlphaFoldDB" id="A0A0B0PD04"/>
<keyword evidence="2" id="KW-1185">Reference proteome</keyword>
<gene>
    <name evidence="1" type="ORF">F383_26782</name>
</gene>
<organism evidence="1 2">
    <name type="scientific">Gossypium arboreum</name>
    <name type="common">Tree cotton</name>
    <name type="synonym">Gossypium nanking</name>
    <dbReference type="NCBI Taxonomy" id="29729"/>
    <lineage>
        <taxon>Eukaryota</taxon>
        <taxon>Viridiplantae</taxon>
        <taxon>Streptophyta</taxon>
        <taxon>Embryophyta</taxon>
        <taxon>Tracheophyta</taxon>
        <taxon>Spermatophyta</taxon>
        <taxon>Magnoliopsida</taxon>
        <taxon>eudicotyledons</taxon>
        <taxon>Gunneridae</taxon>
        <taxon>Pentapetalae</taxon>
        <taxon>rosids</taxon>
        <taxon>malvids</taxon>
        <taxon>Malvales</taxon>
        <taxon>Malvaceae</taxon>
        <taxon>Malvoideae</taxon>
        <taxon>Gossypium</taxon>
    </lineage>
</organism>
<proteinExistence type="predicted"/>
<reference evidence="2" key="1">
    <citation type="submission" date="2014-09" db="EMBL/GenBank/DDBJ databases">
        <authorList>
            <person name="Mudge J."/>
            <person name="Ramaraj T."/>
            <person name="Lindquist I.E."/>
            <person name="Bharti A.K."/>
            <person name="Sundararajan A."/>
            <person name="Cameron C.T."/>
            <person name="Woodward J.E."/>
            <person name="May G.D."/>
            <person name="Brubaker C."/>
            <person name="Broadhvest J."/>
            <person name="Wilkins T.A."/>
        </authorList>
    </citation>
    <scope>NUCLEOTIDE SEQUENCE</scope>
    <source>
        <strain evidence="2">cv. AKA8401</strain>
    </source>
</reference>
<dbReference type="Proteomes" id="UP000032142">
    <property type="component" value="Unassembled WGS sequence"/>
</dbReference>
<name>A0A0B0PD04_GOSAR</name>
<dbReference type="EMBL" id="KN421327">
    <property type="protein sequence ID" value="KHG22314.1"/>
    <property type="molecule type" value="Genomic_DNA"/>
</dbReference>